<proteinExistence type="predicted"/>
<gene>
    <name evidence="1" type="ordered locus">MTR_8g040100</name>
</gene>
<evidence type="ECO:0000313" key="1">
    <source>
        <dbReference type="EMBL" id="AET02400.1"/>
    </source>
</evidence>
<evidence type="ECO:0000313" key="3">
    <source>
        <dbReference type="Proteomes" id="UP000002051"/>
    </source>
</evidence>
<name>G7LGW0_MEDTR</name>
<reference evidence="1 3" key="2">
    <citation type="journal article" date="2014" name="BMC Genomics">
        <title>An improved genome release (version Mt4.0) for the model legume Medicago truncatula.</title>
        <authorList>
            <person name="Tang H."/>
            <person name="Krishnakumar V."/>
            <person name="Bidwell S."/>
            <person name="Rosen B."/>
            <person name="Chan A."/>
            <person name="Zhou S."/>
            <person name="Gentzbittel L."/>
            <person name="Childs K.L."/>
            <person name="Yandell M."/>
            <person name="Gundlach H."/>
            <person name="Mayer K.F."/>
            <person name="Schwartz D.C."/>
            <person name="Town C.D."/>
        </authorList>
    </citation>
    <scope>GENOME REANNOTATION</scope>
    <source>
        <strain evidence="2 3">cv. Jemalong A17</strain>
    </source>
</reference>
<sequence>MRKYSQSCTHKEEVRKLKFTHVALERQCLTIGLGIGQAGLQGPTAWPVLAWPGLDCLVDRPRLRLFRKPV</sequence>
<reference evidence="2" key="3">
    <citation type="submission" date="2015-04" db="UniProtKB">
        <authorList>
            <consortium name="EnsemblPlants"/>
        </authorList>
    </citation>
    <scope>IDENTIFICATION</scope>
    <source>
        <strain evidence="2">cv. Jemalong A17</strain>
    </source>
</reference>
<dbReference type="AlphaFoldDB" id="G7LGW0"/>
<evidence type="ECO:0000313" key="2">
    <source>
        <dbReference type="EnsemblPlants" id="AET02400"/>
    </source>
</evidence>
<accession>G7LGW0</accession>
<dbReference type="HOGENOM" id="CLU_2761683_0_0_1"/>
<dbReference type="PaxDb" id="3880-AET02400"/>
<reference evidence="1 3" key="1">
    <citation type="journal article" date="2011" name="Nature">
        <title>The Medicago genome provides insight into the evolution of rhizobial symbioses.</title>
        <authorList>
            <person name="Young N.D."/>
            <person name="Debelle F."/>
            <person name="Oldroyd G.E."/>
            <person name="Geurts R."/>
            <person name="Cannon S.B."/>
            <person name="Udvardi M.K."/>
            <person name="Benedito V.A."/>
            <person name="Mayer K.F."/>
            <person name="Gouzy J."/>
            <person name="Schoof H."/>
            <person name="Van de Peer Y."/>
            <person name="Proost S."/>
            <person name="Cook D.R."/>
            <person name="Meyers B.C."/>
            <person name="Spannagl M."/>
            <person name="Cheung F."/>
            <person name="De Mita S."/>
            <person name="Krishnakumar V."/>
            <person name="Gundlach H."/>
            <person name="Zhou S."/>
            <person name="Mudge J."/>
            <person name="Bharti A.K."/>
            <person name="Murray J.D."/>
            <person name="Naoumkina M.A."/>
            <person name="Rosen B."/>
            <person name="Silverstein K.A."/>
            <person name="Tang H."/>
            <person name="Rombauts S."/>
            <person name="Zhao P.X."/>
            <person name="Zhou P."/>
            <person name="Barbe V."/>
            <person name="Bardou P."/>
            <person name="Bechner M."/>
            <person name="Bellec A."/>
            <person name="Berger A."/>
            <person name="Berges H."/>
            <person name="Bidwell S."/>
            <person name="Bisseling T."/>
            <person name="Choisne N."/>
            <person name="Couloux A."/>
            <person name="Denny R."/>
            <person name="Deshpande S."/>
            <person name="Dai X."/>
            <person name="Doyle J.J."/>
            <person name="Dudez A.M."/>
            <person name="Farmer A.D."/>
            <person name="Fouteau S."/>
            <person name="Franken C."/>
            <person name="Gibelin C."/>
            <person name="Gish J."/>
            <person name="Goldstein S."/>
            <person name="Gonzalez A.J."/>
            <person name="Green P.J."/>
            <person name="Hallab A."/>
            <person name="Hartog M."/>
            <person name="Hua A."/>
            <person name="Humphray S.J."/>
            <person name="Jeong D.H."/>
            <person name="Jing Y."/>
            <person name="Jocker A."/>
            <person name="Kenton S.M."/>
            <person name="Kim D.J."/>
            <person name="Klee K."/>
            <person name="Lai H."/>
            <person name="Lang C."/>
            <person name="Lin S."/>
            <person name="Macmil S.L."/>
            <person name="Magdelenat G."/>
            <person name="Matthews L."/>
            <person name="McCorrison J."/>
            <person name="Monaghan E.L."/>
            <person name="Mun J.H."/>
            <person name="Najar F.Z."/>
            <person name="Nicholson C."/>
            <person name="Noirot C."/>
            <person name="O'Bleness M."/>
            <person name="Paule C.R."/>
            <person name="Poulain J."/>
            <person name="Prion F."/>
            <person name="Qin B."/>
            <person name="Qu C."/>
            <person name="Retzel E.F."/>
            <person name="Riddle C."/>
            <person name="Sallet E."/>
            <person name="Samain S."/>
            <person name="Samson N."/>
            <person name="Sanders I."/>
            <person name="Saurat O."/>
            <person name="Scarpelli C."/>
            <person name="Schiex T."/>
            <person name="Segurens B."/>
            <person name="Severin A.J."/>
            <person name="Sherrier D.J."/>
            <person name="Shi R."/>
            <person name="Sims S."/>
            <person name="Singer S.R."/>
            <person name="Sinharoy S."/>
            <person name="Sterck L."/>
            <person name="Viollet A."/>
            <person name="Wang B.B."/>
            <person name="Wang K."/>
            <person name="Wang M."/>
            <person name="Wang X."/>
            <person name="Warfsmann J."/>
            <person name="Weissenbach J."/>
            <person name="White D.D."/>
            <person name="White J.D."/>
            <person name="Wiley G.B."/>
            <person name="Wincker P."/>
            <person name="Xing Y."/>
            <person name="Yang L."/>
            <person name="Yao Z."/>
            <person name="Ying F."/>
            <person name="Zhai J."/>
            <person name="Zhou L."/>
            <person name="Zuber A."/>
            <person name="Denarie J."/>
            <person name="Dixon R.A."/>
            <person name="May G.D."/>
            <person name="Schwartz D.C."/>
            <person name="Rogers J."/>
            <person name="Quetier F."/>
            <person name="Town C.D."/>
            <person name="Roe B.A."/>
        </authorList>
    </citation>
    <scope>NUCLEOTIDE SEQUENCE [LARGE SCALE GENOMIC DNA]</scope>
    <source>
        <strain evidence="1">A17</strain>
        <strain evidence="2 3">cv. Jemalong A17</strain>
    </source>
</reference>
<dbReference type="EMBL" id="CM001224">
    <property type="protein sequence ID" value="AET02400.1"/>
    <property type="molecule type" value="Genomic_DNA"/>
</dbReference>
<dbReference type="Proteomes" id="UP000002051">
    <property type="component" value="Chromosome 8"/>
</dbReference>
<protein>
    <submittedName>
        <fullName evidence="1 2">Uncharacterized protein</fullName>
    </submittedName>
</protein>
<organism evidence="1 3">
    <name type="scientific">Medicago truncatula</name>
    <name type="common">Barrel medic</name>
    <name type="synonym">Medicago tribuloides</name>
    <dbReference type="NCBI Taxonomy" id="3880"/>
    <lineage>
        <taxon>Eukaryota</taxon>
        <taxon>Viridiplantae</taxon>
        <taxon>Streptophyta</taxon>
        <taxon>Embryophyta</taxon>
        <taxon>Tracheophyta</taxon>
        <taxon>Spermatophyta</taxon>
        <taxon>Magnoliopsida</taxon>
        <taxon>eudicotyledons</taxon>
        <taxon>Gunneridae</taxon>
        <taxon>Pentapetalae</taxon>
        <taxon>rosids</taxon>
        <taxon>fabids</taxon>
        <taxon>Fabales</taxon>
        <taxon>Fabaceae</taxon>
        <taxon>Papilionoideae</taxon>
        <taxon>50 kb inversion clade</taxon>
        <taxon>NPAAA clade</taxon>
        <taxon>Hologalegina</taxon>
        <taxon>IRL clade</taxon>
        <taxon>Trifolieae</taxon>
        <taxon>Medicago</taxon>
    </lineage>
</organism>
<keyword evidence="3" id="KW-1185">Reference proteome</keyword>
<dbReference type="EnsemblPlants" id="AET02400">
    <property type="protein sequence ID" value="AET02400"/>
    <property type="gene ID" value="MTR_8g040100"/>
</dbReference>